<organism evidence="1 2">
    <name type="scientific">Brevibacterium marinum</name>
    <dbReference type="NCBI Taxonomy" id="418643"/>
    <lineage>
        <taxon>Bacteria</taxon>
        <taxon>Bacillati</taxon>
        <taxon>Actinomycetota</taxon>
        <taxon>Actinomycetes</taxon>
        <taxon>Micrococcales</taxon>
        <taxon>Brevibacteriaceae</taxon>
        <taxon>Brevibacterium</taxon>
    </lineage>
</organism>
<dbReference type="RefSeq" id="WP_167950705.1">
    <property type="nucleotide sequence ID" value="NZ_BAAAPQ010000025.1"/>
</dbReference>
<gene>
    <name evidence="1" type="ORF">BKA07_001934</name>
</gene>
<protein>
    <submittedName>
        <fullName evidence="1">Uncharacterized protein</fullName>
    </submittedName>
</protein>
<evidence type="ECO:0000313" key="2">
    <source>
        <dbReference type="Proteomes" id="UP000576792"/>
    </source>
</evidence>
<dbReference type="EMBL" id="JAATJN010000001">
    <property type="protein sequence ID" value="NJC56899.1"/>
    <property type="molecule type" value="Genomic_DNA"/>
</dbReference>
<evidence type="ECO:0000313" key="1">
    <source>
        <dbReference type="EMBL" id="NJC56899.1"/>
    </source>
</evidence>
<comment type="caution">
    <text evidence="1">The sequence shown here is derived from an EMBL/GenBank/DDBJ whole genome shotgun (WGS) entry which is preliminary data.</text>
</comment>
<name>A0A846RT08_9MICO</name>
<dbReference type="Proteomes" id="UP000576792">
    <property type="component" value="Unassembled WGS sequence"/>
</dbReference>
<accession>A0A846RT08</accession>
<dbReference type="AlphaFoldDB" id="A0A846RT08"/>
<proteinExistence type="predicted"/>
<keyword evidence="2" id="KW-1185">Reference proteome</keyword>
<reference evidence="1 2" key="1">
    <citation type="submission" date="2020-03" db="EMBL/GenBank/DDBJ databases">
        <title>Sequencing the genomes of 1000 actinobacteria strains.</title>
        <authorList>
            <person name="Klenk H.-P."/>
        </authorList>
    </citation>
    <scope>NUCLEOTIDE SEQUENCE [LARGE SCALE GENOMIC DNA]</scope>
    <source>
        <strain evidence="1 2">DSM 18964</strain>
    </source>
</reference>
<sequence>MTDFHFFQQPSDTSSGTLNPVFELLDFPIVMGGADDIVLTGPSPDKPLVDGREVTDPRLVKALSKPVEIDRAEVLDRSAKFAGVLRAMGIAGGADERISIAEDVPPMSRALSILGAIRIGLSVDVRSGAGATSADSAEASSSDADDGAAVSVLVHAIDAPPVDSGRASVKVVRSRFEGVGIAIAGESANLDQAMRDSRVESVAVVALAPEHPLILTDETLLDARASLEWLSREILPGA</sequence>